<dbReference type="AlphaFoldDB" id="A0A4R8SA46"/>
<dbReference type="InterPro" id="IPR036761">
    <property type="entry name" value="TTHA0802/YceI-like_sf"/>
</dbReference>
<dbReference type="EMBL" id="PECK01000012">
    <property type="protein sequence ID" value="TDZ90190.1"/>
    <property type="molecule type" value="Genomic_DNA"/>
</dbReference>
<dbReference type="SMART" id="SM00867">
    <property type="entry name" value="YceI"/>
    <property type="match status" value="1"/>
</dbReference>
<evidence type="ECO:0000256" key="1">
    <source>
        <dbReference type="ARBA" id="ARBA00008812"/>
    </source>
</evidence>
<dbReference type="EMBL" id="PECM01000015">
    <property type="protein sequence ID" value="TEA00156.1"/>
    <property type="molecule type" value="Genomic_DNA"/>
</dbReference>
<dbReference type="PANTHER" id="PTHR34406">
    <property type="entry name" value="PROTEIN YCEI"/>
    <property type="match status" value="1"/>
</dbReference>
<accession>A0A4R8SA46</accession>
<dbReference type="Pfam" id="PF04264">
    <property type="entry name" value="YceI"/>
    <property type="match status" value="1"/>
</dbReference>
<dbReference type="Proteomes" id="UP000295685">
    <property type="component" value="Unassembled WGS sequence"/>
</dbReference>
<proteinExistence type="inferred from homology"/>
<dbReference type="Proteomes" id="UP000294844">
    <property type="component" value="Unassembled WGS sequence"/>
</dbReference>
<gene>
    <name evidence="4" type="ORF">CCUG60883_04839</name>
    <name evidence="3" type="ORF">CCUG60885_04836</name>
</gene>
<sequence>MPISGANRCRSAPRRHARRHLYDRPVSSWTLGPEHGTLTLRTGVAGRAARMGHRLSIVMDSWTISVEEADGQPSSAELVVGVNSLRVDSGEGGLTPLSTPEKAVVRVNALKTLDAKRFPTIEFRAEKITEAVAGYRMHGSLTIHGVTQVVDIDLAVIEDGDGQQLSLTTEVSQRAYQVKPFSMAMGSLKVADLVTVSFEGRRQGA</sequence>
<dbReference type="SUPFAM" id="SSF101874">
    <property type="entry name" value="YceI-like"/>
    <property type="match status" value="1"/>
</dbReference>
<comment type="similarity">
    <text evidence="1">Belongs to the UPF0312 family.</text>
</comment>
<keyword evidence="5" id="KW-1185">Reference proteome</keyword>
<evidence type="ECO:0000313" key="5">
    <source>
        <dbReference type="Proteomes" id="UP000294844"/>
    </source>
</evidence>
<organism evidence="3 6">
    <name type="scientific">Mycobacteroides salmoniphilum</name>
    <dbReference type="NCBI Taxonomy" id="404941"/>
    <lineage>
        <taxon>Bacteria</taxon>
        <taxon>Bacillati</taxon>
        <taxon>Actinomycetota</taxon>
        <taxon>Actinomycetes</taxon>
        <taxon>Mycobacteriales</taxon>
        <taxon>Mycobacteriaceae</taxon>
        <taxon>Mycobacteroides</taxon>
    </lineage>
</organism>
<evidence type="ECO:0000313" key="3">
    <source>
        <dbReference type="EMBL" id="TDZ90190.1"/>
    </source>
</evidence>
<feature type="domain" description="Lipid/polyisoprenoid-binding YceI-like" evidence="2">
    <location>
        <begin position="28"/>
        <end position="203"/>
    </location>
</feature>
<evidence type="ECO:0000313" key="4">
    <source>
        <dbReference type="EMBL" id="TEA00156.1"/>
    </source>
</evidence>
<dbReference type="Gene3D" id="2.40.128.110">
    <property type="entry name" value="Lipid/polyisoprenoid-binding, YceI-like"/>
    <property type="match status" value="1"/>
</dbReference>
<reference evidence="5 6" key="1">
    <citation type="journal article" date="2019" name="Sci. Rep.">
        <title>Extended insight into the Mycobacterium chelonae-abscessus complex through whole genome sequencing of Mycobacterium salmoniphilum outbreak and Mycobacterium salmoniphilum-like strains.</title>
        <authorList>
            <person name="Behra P.R.K."/>
            <person name="Das S."/>
            <person name="Pettersson B.M.F."/>
            <person name="Shirreff L."/>
            <person name="DuCote T."/>
            <person name="Jacobsson K.G."/>
            <person name="Ennis D.G."/>
            <person name="Kirsebom L.A."/>
        </authorList>
    </citation>
    <scope>NUCLEOTIDE SEQUENCE [LARGE SCALE GENOMIC DNA]</scope>
    <source>
        <strain evidence="4 5">CCUG 60883</strain>
        <strain evidence="3 6">CCUG 60885</strain>
    </source>
</reference>
<dbReference type="PANTHER" id="PTHR34406:SF1">
    <property type="entry name" value="PROTEIN YCEI"/>
    <property type="match status" value="1"/>
</dbReference>
<dbReference type="OrthoDB" id="3724977at2"/>
<dbReference type="InterPro" id="IPR007372">
    <property type="entry name" value="Lipid/polyisoprenoid-bd_YceI"/>
</dbReference>
<evidence type="ECO:0000259" key="2">
    <source>
        <dbReference type="SMART" id="SM00867"/>
    </source>
</evidence>
<protein>
    <submittedName>
        <fullName evidence="3">YceI-like domain protein</fullName>
    </submittedName>
</protein>
<comment type="caution">
    <text evidence="3">The sequence shown here is derived from an EMBL/GenBank/DDBJ whole genome shotgun (WGS) entry which is preliminary data.</text>
</comment>
<name>A0A4R8SA46_9MYCO</name>
<evidence type="ECO:0000313" key="6">
    <source>
        <dbReference type="Proteomes" id="UP000295685"/>
    </source>
</evidence>